<protein>
    <submittedName>
        <fullName evidence="1">Uncharacterized protein</fullName>
    </submittedName>
</protein>
<comment type="caution">
    <text evidence="1">The sequence shown here is derived from an EMBL/GenBank/DDBJ whole genome shotgun (WGS) entry which is preliminary data.</text>
</comment>
<sequence length="76" mass="8130">MDRDILVAVHCRANIVGQADTTVGREGKGEINISSGVALANGMPKTKHITAKKVTLMSIELAMMNLEMKCTLSVSE</sequence>
<gene>
    <name evidence="1" type="ORF">L195_g033879</name>
</gene>
<evidence type="ECO:0000313" key="1">
    <source>
        <dbReference type="EMBL" id="PNX77907.1"/>
    </source>
</evidence>
<evidence type="ECO:0000313" key="2">
    <source>
        <dbReference type="Proteomes" id="UP000236291"/>
    </source>
</evidence>
<dbReference type="AlphaFoldDB" id="A0A2K3LH92"/>
<reference evidence="1 2" key="1">
    <citation type="journal article" date="2014" name="Am. J. Bot.">
        <title>Genome assembly and annotation for red clover (Trifolium pratense; Fabaceae).</title>
        <authorList>
            <person name="Istvanek J."/>
            <person name="Jaros M."/>
            <person name="Krenek A."/>
            <person name="Repkova J."/>
        </authorList>
    </citation>
    <scope>NUCLEOTIDE SEQUENCE [LARGE SCALE GENOMIC DNA]</scope>
    <source>
        <strain evidence="2">cv. Tatra</strain>
        <tissue evidence="1">Young leaves</tissue>
    </source>
</reference>
<accession>A0A2K3LH92</accession>
<dbReference type="Proteomes" id="UP000236291">
    <property type="component" value="Unassembled WGS sequence"/>
</dbReference>
<reference evidence="1 2" key="2">
    <citation type="journal article" date="2017" name="Front. Plant Sci.">
        <title>Gene Classification and Mining of Molecular Markers Useful in Red Clover (Trifolium pratense) Breeding.</title>
        <authorList>
            <person name="Istvanek J."/>
            <person name="Dluhosova J."/>
            <person name="Dluhos P."/>
            <person name="Patkova L."/>
            <person name="Nedelnik J."/>
            <person name="Repkova J."/>
        </authorList>
    </citation>
    <scope>NUCLEOTIDE SEQUENCE [LARGE SCALE GENOMIC DNA]</scope>
    <source>
        <strain evidence="2">cv. Tatra</strain>
        <tissue evidence="1">Young leaves</tissue>
    </source>
</reference>
<dbReference type="EMBL" id="ASHM01033135">
    <property type="protein sequence ID" value="PNX77907.1"/>
    <property type="molecule type" value="Genomic_DNA"/>
</dbReference>
<proteinExistence type="predicted"/>
<name>A0A2K3LH92_TRIPR</name>
<organism evidence="1 2">
    <name type="scientific">Trifolium pratense</name>
    <name type="common">Red clover</name>
    <dbReference type="NCBI Taxonomy" id="57577"/>
    <lineage>
        <taxon>Eukaryota</taxon>
        <taxon>Viridiplantae</taxon>
        <taxon>Streptophyta</taxon>
        <taxon>Embryophyta</taxon>
        <taxon>Tracheophyta</taxon>
        <taxon>Spermatophyta</taxon>
        <taxon>Magnoliopsida</taxon>
        <taxon>eudicotyledons</taxon>
        <taxon>Gunneridae</taxon>
        <taxon>Pentapetalae</taxon>
        <taxon>rosids</taxon>
        <taxon>fabids</taxon>
        <taxon>Fabales</taxon>
        <taxon>Fabaceae</taxon>
        <taxon>Papilionoideae</taxon>
        <taxon>50 kb inversion clade</taxon>
        <taxon>NPAAA clade</taxon>
        <taxon>Hologalegina</taxon>
        <taxon>IRL clade</taxon>
        <taxon>Trifolieae</taxon>
        <taxon>Trifolium</taxon>
    </lineage>
</organism>